<sequence>MAIYASPETESFYVDGVHQDVPSDAVEVSIELYDALIDGRARGKDIDFTTLPPSLKDKPEVELTTQQLATLERTWRDGVVSESEWLVSRHRDELDMQLDTTLTAPQFAELLVYRQALRDWPQSVGFPDQSLRPTEPNWVQEQIR</sequence>
<comment type="caution">
    <text evidence="2">The sequence shown here is derived from an EMBL/GenBank/DDBJ whole genome shotgun (WGS) entry which is preliminary data.</text>
</comment>
<reference evidence="2 3" key="1">
    <citation type="submission" date="2016-08" db="EMBL/GenBank/DDBJ databases">
        <authorList>
            <person name="Seilhamer J.J."/>
        </authorList>
    </citation>
    <scope>NUCLEOTIDE SEQUENCE [LARGE SCALE GENOMIC DNA]</scope>
    <source>
        <strain evidence="2 3">KH-18-2</strain>
    </source>
</reference>
<evidence type="ECO:0000259" key="1">
    <source>
        <dbReference type="Pfam" id="PF16778"/>
    </source>
</evidence>
<feature type="domain" description="Phage tail assembly chaperone-like" evidence="1">
    <location>
        <begin position="72"/>
        <end position="137"/>
    </location>
</feature>
<reference evidence="2 3" key="2">
    <citation type="submission" date="2018-03" db="EMBL/GenBank/DDBJ databases">
        <title>Draft genome of Pseudomonas putida strain KH-18-2.</title>
        <authorList>
            <person name="Yoshizawa S."/>
            <person name="Khan N.H."/>
            <person name="Nishimura M."/>
            <person name="Chiura H.X."/>
            <person name="Ogura Y."/>
            <person name="Hayashi T."/>
            <person name="Kogure K."/>
        </authorList>
    </citation>
    <scope>NUCLEOTIDE SEQUENCE [LARGE SCALE GENOMIC DNA]</scope>
    <source>
        <strain evidence="2 3">KH-18-2</strain>
    </source>
</reference>
<gene>
    <name evidence="2" type="ORF">BGP82_12875</name>
</gene>
<name>A0A2S3WLD8_PSEPU</name>
<dbReference type="Pfam" id="PF16778">
    <property type="entry name" value="Phage_tail_APC"/>
    <property type="match status" value="1"/>
</dbReference>
<dbReference type="EMBL" id="MING01000083">
    <property type="protein sequence ID" value="POG02236.1"/>
    <property type="molecule type" value="Genomic_DNA"/>
</dbReference>
<evidence type="ECO:0000313" key="3">
    <source>
        <dbReference type="Proteomes" id="UP000237378"/>
    </source>
</evidence>
<protein>
    <recommendedName>
        <fullName evidence="1">Phage tail assembly chaperone-like domain-containing protein</fullName>
    </recommendedName>
</protein>
<proteinExistence type="predicted"/>
<accession>A0A2S3WLD8</accession>
<dbReference type="Proteomes" id="UP000237378">
    <property type="component" value="Unassembled WGS sequence"/>
</dbReference>
<dbReference type="RefSeq" id="WP_181005140.1">
    <property type="nucleotide sequence ID" value="NZ_MING01000083.1"/>
</dbReference>
<dbReference type="AlphaFoldDB" id="A0A2S3WLD8"/>
<organism evidence="2 3">
    <name type="scientific">Pseudomonas putida</name>
    <name type="common">Arthrobacter siderocapsulatus</name>
    <dbReference type="NCBI Taxonomy" id="303"/>
    <lineage>
        <taxon>Bacteria</taxon>
        <taxon>Pseudomonadati</taxon>
        <taxon>Pseudomonadota</taxon>
        <taxon>Gammaproteobacteria</taxon>
        <taxon>Pseudomonadales</taxon>
        <taxon>Pseudomonadaceae</taxon>
        <taxon>Pseudomonas</taxon>
    </lineage>
</organism>
<dbReference type="InterPro" id="IPR031893">
    <property type="entry name" value="Phage_tail_APC"/>
</dbReference>
<evidence type="ECO:0000313" key="2">
    <source>
        <dbReference type="EMBL" id="POG02236.1"/>
    </source>
</evidence>